<dbReference type="InterPro" id="IPR038766">
    <property type="entry name" value="Membrane_comp_ABC_pdt"/>
</dbReference>
<dbReference type="PANTHER" id="PTHR30287">
    <property type="entry name" value="MEMBRANE COMPONENT OF PREDICTED ABC SUPERFAMILY METABOLITE UPTAKE TRANSPORTER"/>
    <property type="match status" value="1"/>
</dbReference>
<dbReference type="GO" id="GO:0005886">
    <property type="term" value="C:plasma membrane"/>
    <property type="evidence" value="ECO:0007669"/>
    <property type="project" value="UniProtKB-SubCell"/>
</dbReference>
<keyword evidence="2" id="KW-1003">Cell membrane</keyword>
<feature type="transmembrane region" description="Helical" evidence="6">
    <location>
        <begin position="257"/>
        <end position="285"/>
    </location>
</feature>
<name>A0A078MNE5_9MICC</name>
<evidence type="ECO:0000256" key="2">
    <source>
        <dbReference type="ARBA" id="ARBA00022475"/>
    </source>
</evidence>
<evidence type="ECO:0000256" key="4">
    <source>
        <dbReference type="ARBA" id="ARBA00022989"/>
    </source>
</evidence>
<organism evidence="8">
    <name type="scientific">Arthrobacter saudimassiliensis</name>
    <dbReference type="NCBI Taxonomy" id="1461584"/>
    <lineage>
        <taxon>Bacteria</taxon>
        <taxon>Bacillati</taxon>
        <taxon>Actinomycetota</taxon>
        <taxon>Actinomycetes</taxon>
        <taxon>Micrococcales</taxon>
        <taxon>Micrococcaceae</taxon>
        <taxon>Arthrobacter</taxon>
    </lineage>
</organism>
<evidence type="ECO:0000256" key="5">
    <source>
        <dbReference type="ARBA" id="ARBA00023136"/>
    </source>
</evidence>
<keyword evidence="5 6" id="KW-0472">Membrane</keyword>
<feature type="domain" description="ABC3 transporter permease C-terminal" evidence="7">
    <location>
        <begin position="717"/>
        <end position="825"/>
    </location>
</feature>
<comment type="subcellular location">
    <subcellularLocation>
        <location evidence="1">Cell membrane</location>
        <topology evidence="1">Multi-pass membrane protein</topology>
    </subcellularLocation>
</comment>
<proteinExistence type="predicted"/>
<dbReference type="InterPro" id="IPR003838">
    <property type="entry name" value="ABC3_permease_C"/>
</dbReference>
<dbReference type="PATRIC" id="fig|1461584.3.peg.238"/>
<dbReference type="EMBL" id="LN483070">
    <property type="protein sequence ID" value="CEA06937.1"/>
    <property type="molecule type" value="Genomic_DNA"/>
</dbReference>
<dbReference type="PANTHER" id="PTHR30287:SF1">
    <property type="entry name" value="INNER MEMBRANE PROTEIN"/>
    <property type="match status" value="1"/>
</dbReference>
<evidence type="ECO:0000256" key="1">
    <source>
        <dbReference type="ARBA" id="ARBA00004651"/>
    </source>
</evidence>
<keyword evidence="3 6" id="KW-0812">Transmembrane</keyword>
<protein>
    <submittedName>
        <fullName evidence="8">FtsX-like permease family protein</fullName>
    </submittedName>
</protein>
<reference evidence="8" key="1">
    <citation type="submission" date="2014-07" db="EMBL/GenBank/DDBJ databases">
        <authorList>
            <person name="Urmite Genomes Urmite Genomes"/>
        </authorList>
    </citation>
    <scope>NUCLEOTIDE SEQUENCE</scope>
    <source>
        <strain evidence="8">11W110_air</strain>
    </source>
</reference>
<keyword evidence="4 6" id="KW-1133">Transmembrane helix</keyword>
<gene>
    <name evidence="8" type="ORF">BN1051_00241</name>
</gene>
<evidence type="ECO:0000259" key="7">
    <source>
        <dbReference type="Pfam" id="PF02687"/>
    </source>
</evidence>
<feature type="transmembrane region" description="Helical" evidence="6">
    <location>
        <begin position="484"/>
        <end position="504"/>
    </location>
</feature>
<dbReference type="Pfam" id="PF02687">
    <property type="entry name" value="FtsX"/>
    <property type="match status" value="2"/>
</dbReference>
<feature type="transmembrane region" description="Helical" evidence="6">
    <location>
        <begin position="429"/>
        <end position="458"/>
    </location>
</feature>
<feature type="transmembrane region" description="Helical" evidence="6">
    <location>
        <begin position="355"/>
        <end position="380"/>
    </location>
</feature>
<sequence length="833" mass="82508">MWTLAKASVRHHRGGFAGVFVAVFLCSALITAMGVLIESGLRGGVGPQRLQGADVVVGAPQAVPVVEDMDVALPERVLLPAAAVEQIAAVPGVDRAVGGVEIPLATADGAAVTAAGWDSAALGSYELADGRAPQAATDVAVDPSFGAEPGSRLVLAHGGERTEYTVSGVLAADDGAKTADAASSAASPAVFLSPAGAQALWPHGGSVATVGVLAAPGISPDQLAEDIESRVDGVVTYTGDARGDVENLGGAAARSGLLLLSGSLAGVAVMTAVFVTAGTLSLSVLGRRREFAMLRAVGAGTGQSLGLVVREVLLVSAAAAVLGAAPGFGLAALLGGQFADAGVIPDSFRLAYGPLPALAAVLISVAAAVGASFVAARGTVRTPPTAALRESQTESARLGRGRVNTGLALLAAGLLAAVVPVAVPGDGGLAAAASSILLLVIGTAVLGPWLVTAVLTLLRPLLGRSASASLVLAEANAGAFPRRLAAGIVPLALAVALGSVQFFTPTTVEAEAERQARDGTVAAYLVSAPASGLSADTAERVAALPGVQSATAVARSAVLADTRFLGMEDGVTPYAVQGLDPAELDGTLDLQVREGSLDRLAEPGTVALSVDLAQAAGVAPGGEFGFRFGDGTPATAVVVATYERGLGFGDVAVANDTLRAHTTTGLNDHLLVSAVPGTDPAELEAAVAGLGLTLLDRDGLAAAGAAERNAESWVSVIAMLVLLGYLAVSVVNTLVMATARRRPEMLLLRSLGASDAQLRRMTGGEAALVVTVAVAVGTVLAVPPLMGIAYSVSGAPLPTVVPWAYLALAGATAALGLGSVAVATRAALHPARS</sequence>
<dbReference type="AlphaFoldDB" id="A0A078MNE5"/>
<evidence type="ECO:0000313" key="8">
    <source>
        <dbReference type="EMBL" id="CEA06937.1"/>
    </source>
</evidence>
<feature type="transmembrane region" description="Helical" evidence="6">
    <location>
        <begin position="803"/>
        <end position="828"/>
    </location>
</feature>
<evidence type="ECO:0000256" key="6">
    <source>
        <dbReference type="SAM" id="Phobius"/>
    </source>
</evidence>
<feature type="transmembrane region" description="Helical" evidence="6">
    <location>
        <begin position="766"/>
        <end position="791"/>
    </location>
</feature>
<feature type="transmembrane region" description="Helical" evidence="6">
    <location>
        <begin position="312"/>
        <end position="335"/>
    </location>
</feature>
<feature type="transmembrane region" description="Helical" evidence="6">
    <location>
        <begin position="401"/>
        <end position="423"/>
    </location>
</feature>
<evidence type="ECO:0000256" key="3">
    <source>
        <dbReference type="ARBA" id="ARBA00022692"/>
    </source>
</evidence>
<accession>A0A078MNE5</accession>
<feature type="transmembrane region" description="Helical" evidence="6">
    <location>
        <begin position="713"/>
        <end position="739"/>
    </location>
</feature>
<feature type="transmembrane region" description="Helical" evidence="6">
    <location>
        <begin position="16"/>
        <end position="37"/>
    </location>
</feature>
<feature type="domain" description="ABC3 transporter permease C-terminal" evidence="7">
    <location>
        <begin position="264"/>
        <end position="384"/>
    </location>
</feature>